<dbReference type="RefSeq" id="XP_024585461.1">
    <property type="nucleotide sequence ID" value="XM_024720243.1"/>
</dbReference>
<proteinExistence type="predicted"/>
<dbReference type="EMBL" id="CCYD01003042">
    <property type="protein sequence ID" value="CEG49092.1"/>
    <property type="molecule type" value="Genomic_DNA"/>
</dbReference>
<accession>A0A0P1B5X1</accession>
<reference evidence="2" key="1">
    <citation type="submission" date="2014-09" db="EMBL/GenBank/DDBJ databases">
        <authorList>
            <person name="Sharma Rahul"/>
            <person name="Thines Marco"/>
        </authorList>
    </citation>
    <scope>NUCLEOTIDE SEQUENCE [LARGE SCALE GENOMIC DNA]</scope>
</reference>
<evidence type="ECO:0000313" key="1">
    <source>
        <dbReference type="EMBL" id="CEG49092.1"/>
    </source>
</evidence>
<keyword evidence="2" id="KW-1185">Reference proteome</keyword>
<protein>
    <submittedName>
        <fullName evidence="1">Uncharacterized protein</fullName>
    </submittedName>
</protein>
<dbReference type="AlphaFoldDB" id="A0A0P1B5X1"/>
<sequence length="59" mass="6400">MKDRHKEAASSELADILFPGFSNNISTLIAAGQSNANSVIKSLLENLKLMLEKSQIALK</sequence>
<dbReference type="GeneID" id="36401933"/>
<name>A0A0P1B5X1_PLAHL</name>
<dbReference type="Proteomes" id="UP000054928">
    <property type="component" value="Unassembled WGS sequence"/>
</dbReference>
<organism evidence="1 2">
    <name type="scientific">Plasmopara halstedii</name>
    <name type="common">Downy mildew of sunflower</name>
    <dbReference type="NCBI Taxonomy" id="4781"/>
    <lineage>
        <taxon>Eukaryota</taxon>
        <taxon>Sar</taxon>
        <taxon>Stramenopiles</taxon>
        <taxon>Oomycota</taxon>
        <taxon>Peronosporomycetes</taxon>
        <taxon>Peronosporales</taxon>
        <taxon>Peronosporaceae</taxon>
        <taxon>Plasmopara</taxon>
    </lineage>
</organism>
<evidence type="ECO:0000313" key="2">
    <source>
        <dbReference type="Proteomes" id="UP000054928"/>
    </source>
</evidence>